<dbReference type="SUPFAM" id="SSF56059">
    <property type="entry name" value="Glutathione synthetase ATP-binding domain-like"/>
    <property type="match status" value="1"/>
</dbReference>
<evidence type="ECO:0000313" key="4">
    <source>
        <dbReference type="Proteomes" id="UP000077355"/>
    </source>
</evidence>
<sequence length="252" mass="28887">MNNYRSITIVSKWKKTSWLLTQRNLSKHVPSTRQFQRDNLTSMLSDYSTVFFKPTTGSGGVNIIRIRKVPKGYQTQLEATKSYYSTINALYSKLNQFANKRSYVLQKGIQLATTNGKPFDIRVMVQKTNKGVWHSTAIFTKIGSPGMVATNYNQGGKLGYFNQTMSGSGYNLIKIKQLETELKQLGVKVAKNFDRHMKGFRELGLDVALDSMGKVWILEVNTRPQFYPLKNMKDKALYRRILSYAKAYGRYK</sequence>
<dbReference type="InterPro" id="IPR026838">
    <property type="entry name" value="YheC/D"/>
</dbReference>
<dbReference type="GO" id="GO:0005524">
    <property type="term" value="F:ATP binding"/>
    <property type="evidence" value="ECO:0007669"/>
    <property type="project" value="UniProtKB-UniRule"/>
</dbReference>
<evidence type="ECO:0000259" key="2">
    <source>
        <dbReference type="PROSITE" id="PS50975"/>
    </source>
</evidence>
<protein>
    <recommendedName>
        <fullName evidence="2">ATP-grasp domain-containing protein</fullName>
    </recommendedName>
</protein>
<dbReference type="PROSITE" id="PS50975">
    <property type="entry name" value="ATP_GRASP"/>
    <property type="match status" value="1"/>
</dbReference>
<evidence type="ECO:0000313" key="3">
    <source>
        <dbReference type="EMBL" id="OAB44946.1"/>
    </source>
</evidence>
<dbReference type="InterPro" id="IPR011761">
    <property type="entry name" value="ATP-grasp"/>
</dbReference>
<proteinExistence type="predicted"/>
<dbReference type="Gene3D" id="3.30.470.20">
    <property type="entry name" value="ATP-grasp fold, B domain"/>
    <property type="match status" value="1"/>
</dbReference>
<reference evidence="3 4" key="1">
    <citation type="submission" date="2016-03" db="EMBL/GenBank/DDBJ databases">
        <title>Draft genome sequence of Paenibacillus antarcticus CECT 5836.</title>
        <authorList>
            <person name="Shin S.-K."/>
            <person name="Yi H."/>
        </authorList>
    </citation>
    <scope>NUCLEOTIDE SEQUENCE [LARGE SCALE GENOMIC DNA]</scope>
    <source>
        <strain evidence="3 4">CECT 5836</strain>
    </source>
</reference>
<evidence type="ECO:0000256" key="1">
    <source>
        <dbReference type="PROSITE-ProRule" id="PRU00409"/>
    </source>
</evidence>
<dbReference type="Pfam" id="PF14398">
    <property type="entry name" value="ATPgrasp_YheCD"/>
    <property type="match status" value="1"/>
</dbReference>
<organism evidence="3 4">
    <name type="scientific">Paenibacillus antarcticus</name>
    <dbReference type="NCBI Taxonomy" id="253703"/>
    <lineage>
        <taxon>Bacteria</taxon>
        <taxon>Bacillati</taxon>
        <taxon>Bacillota</taxon>
        <taxon>Bacilli</taxon>
        <taxon>Bacillales</taxon>
        <taxon>Paenibacillaceae</taxon>
        <taxon>Paenibacillus</taxon>
    </lineage>
</organism>
<dbReference type="EMBL" id="LVJI01000018">
    <property type="protein sequence ID" value="OAB44946.1"/>
    <property type="molecule type" value="Genomic_DNA"/>
</dbReference>
<name>A0A168MQN7_9BACL</name>
<dbReference type="AlphaFoldDB" id="A0A168MQN7"/>
<dbReference type="GO" id="GO:0046872">
    <property type="term" value="F:metal ion binding"/>
    <property type="evidence" value="ECO:0007669"/>
    <property type="project" value="InterPro"/>
</dbReference>
<feature type="domain" description="ATP-grasp" evidence="2">
    <location>
        <begin position="21"/>
        <end position="246"/>
    </location>
</feature>
<dbReference type="Proteomes" id="UP000077355">
    <property type="component" value="Unassembled WGS sequence"/>
</dbReference>
<keyword evidence="1" id="KW-0067">ATP-binding</keyword>
<gene>
    <name evidence="3" type="ORF">PBAT_13390</name>
</gene>
<keyword evidence="1" id="KW-0547">Nucleotide-binding</keyword>
<comment type="caution">
    <text evidence="3">The sequence shown here is derived from an EMBL/GenBank/DDBJ whole genome shotgun (WGS) entry which is preliminary data.</text>
</comment>
<accession>A0A168MQN7</accession>
<dbReference type="RefSeq" id="WP_068650391.1">
    <property type="nucleotide sequence ID" value="NZ_CP043611.1"/>
</dbReference>
<keyword evidence="4" id="KW-1185">Reference proteome</keyword>
<dbReference type="OrthoDB" id="7869153at2"/>